<gene>
    <name evidence="2" type="ORF">E6H00_01190</name>
</gene>
<feature type="transmembrane region" description="Helical" evidence="1">
    <location>
        <begin position="83"/>
        <end position="104"/>
    </location>
</feature>
<sequence>MTALMVAWASHFVLDAIPHYDFVWIGSHGLFEAIDIGLGVLLTGLIIWKVRHWWPLACALAAVLSDAPGLKERWDTIFPHYQWAPPGGIAVEIVVVGAALLWGLGAPIRTK</sequence>
<proteinExistence type="predicted"/>
<organism evidence="2 3">
    <name type="scientific">Candidatus Segetimicrobium genomatis</name>
    <dbReference type="NCBI Taxonomy" id="2569760"/>
    <lineage>
        <taxon>Bacteria</taxon>
        <taxon>Bacillati</taxon>
        <taxon>Candidatus Sysuimicrobiota</taxon>
        <taxon>Candidatus Sysuimicrobiia</taxon>
        <taxon>Candidatus Sysuimicrobiales</taxon>
        <taxon>Candidatus Segetimicrobiaceae</taxon>
        <taxon>Candidatus Segetimicrobium</taxon>
    </lineage>
</organism>
<keyword evidence="1" id="KW-0812">Transmembrane</keyword>
<comment type="caution">
    <text evidence="2">The sequence shown here is derived from an EMBL/GenBank/DDBJ whole genome shotgun (WGS) entry which is preliminary data.</text>
</comment>
<feature type="transmembrane region" description="Helical" evidence="1">
    <location>
        <begin position="22"/>
        <end position="46"/>
    </location>
</feature>
<dbReference type="AlphaFoldDB" id="A0A537KCJ3"/>
<keyword evidence="1" id="KW-1133">Transmembrane helix</keyword>
<accession>A0A537KCJ3</accession>
<evidence type="ECO:0000256" key="1">
    <source>
        <dbReference type="SAM" id="Phobius"/>
    </source>
</evidence>
<name>A0A537KCJ3_9BACT</name>
<protein>
    <submittedName>
        <fullName evidence="2">Uncharacterized protein</fullName>
    </submittedName>
</protein>
<reference evidence="2 3" key="1">
    <citation type="journal article" date="2019" name="Nat. Microbiol.">
        <title>Mediterranean grassland soil C-N compound turnover is dependent on rainfall and depth, and is mediated by genomically divergent microorganisms.</title>
        <authorList>
            <person name="Diamond S."/>
            <person name="Andeer P.F."/>
            <person name="Li Z."/>
            <person name="Crits-Christoph A."/>
            <person name="Burstein D."/>
            <person name="Anantharaman K."/>
            <person name="Lane K.R."/>
            <person name="Thomas B.C."/>
            <person name="Pan C."/>
            <person name="Northen T.R."/>
            <person name="Banfield J.F."/>
        </authorList>
    </citation>
    <scope>NUCLEOTIDE SEQUENCE [LARGE SCALE GENOMIC DNA]</scope>
    <source>
        <strain evidence="2">NP_3</strain>
    </source>
</reference>
<evidence type="ECO:0000313" key="3">
    <source>
        <dbReference type="Proteomes" id="UP000318509"/>
    </source>
</evidence>
<feature type="transmembrane region" description="Helical" evidence="1">
    <location>
        <begin position="53"/>
        <end position="71"/>
    </location>
</feature>
<evidence type="ECO:0000313" key="2">
    <source>
        <dbReference type="EMBL" id="TMI93497.1"/>
    </source>
</evidence>
<dbReference type="EMBL" id="VBAK01000024">
    <property type="protein sequence ID" value="TMI93497.1"/>
    <property type="molecule type" value="Genomic_DNA"/>
</dbReference>
<dbReference type="Proteomes" id="UP000318509">
    <property type="component" value="Unassembled WGS sequence"/>
</dbReference>
<keyword evidence="1" id="KW-0472">Membrane</keyword>